<dbReference type="EMBL" id="JARAKH010006399">
    <property type="protein sequence ID" value="KAK8371875.1"/>
    <property type="molecule type" value="Genomic_DNA"/>
</dbReference>
<organism evidence="2 3">
    <name type="scientific">Scylla paramamosain</name>
    <name type="common">Mud crab</name>
    <dbReference type="NCBI Taxonomy" id="85552"/>
    <lineage>
        <taxon>Eukaryota</taxon>
        <taxon>Metazoa</taxon>
        <taxon>Ecdysozoa</taxon>
        <taxon>Arthropoda</taxon>
        <taxon>Crustacea</taxon>
        <taxon>Multicrustacea</taxon>
        <taxon>Malacostraca</taxon>
        <taxon>Eumalacostraca</taxon>
        <taxon>Eucarida</taxon>
        <taxon>Decapoda</taxon>
        <taxon>Pleocyemata</taxon>
        <taxon>Brachyura</taxon>
        <taxon>Eubrachyura</taxon>
        <taxon>Portunoidea</taxon>
        <taxon>Portunidae</taxon>
        <taxon>Portuninae</taxon>
        <taxon>Scylla</taxon>
    </lineage>
</organism>
<evidence type="ECO:0000313" key="3">
    <source>
        <dbReference type="Proteomes" id="UP001487740"/>
    </source>
</evidence>
<sequence length="215" mass="23427">MFVEKPVKEKEPALEGDTLCSSHISGNTCGTADMLCSAAAAWCFQAPPTGVTSAARMVLKVATVFMRRLPSATSISLFYTIFTKSRTQHTIIRSHPNSASWQLAVDYHNSSSAHANHHHAGRSSSHSADPLPSCITLRSSPAWMKGKSNDSIKRSAALYELHRNRQPLPTTWAPPPTPPSPKKPPSSQFPNVRLRTCACVRLTVVKVARETLLAD</sequence>
<feature type="region of interest" description="Disordered" evidence="1">
    <location>
        <begin position="165"/>
        <end position="190"/>
    </location>
</feature>
<comment type="caution">
    <text evidence="2">The sequence shown here is derived from an EMBL/GenBank/DDBJ whole genome shotgun (WGS) entry which is preliminary data.</text>
</comment>
<accession>A0AAW0S965</accession>
<name>A0AAW0S965_SCYPA</name>
<dbReference type="Proteomes" id="UP001487740">
    <property type="component" value="Unassembled WGS sequence"/>
</dbReference>
<evidence type="ECO:0000256" key="1">
    <source>
        <dbReference type="SAM" id="MobiDB-lite"/>
    </source>
</evidence>
<feature type="compositionally biased region" description="Pro residues" evidence="1">
    <location>
        <begin position="172"/>
        <end position="184"/>
    </location>
</feature>
<reference evidence="2 3" key="1">
    <citation type="submission" date="2023-03" db="EMBL/GenBank/DDBJ databases">
        <title>High-quality genome of Scylla paramamosain provides insights in environmental adaptation.</title>
        <authorList>
            <person name="Zhang L."/>
        </authorList>
    </citation>
    <scope>NUCLEOTIDE SEQUENCE [LARGE SCALE GENOMIC DNA]</scope>
    <source>
        <strain evidence="2">LZ_2023a</strain>
        <tissue evidence="2">Muscle</tissue>
    </source>
</reference>
<evidence type="ECO:0000313" key="2">
    <source>
        <dbReference type="EMBL" id="KAK8371875.1"/>
    </source>
</evidence>
<dbReference type="AlphaFoldDB" id="A0AAW0S965"/>
<keyword evidence="3" id="KW-1185">Reference proteome</keyword>
<protein>
    <submittedName>
        <fullName evidence="2">Uncharacterized protein</fullName>
    </submittedName>
</protein>
<proteinExistence type="predicted"/>
<gene>
    <name evidence="2" type="ORF">O3P69_010112</name>
</gene>